<dbReference type="AlphaFoldDB" id="A0AAV2L7U1"/>
<dbReference type="Proteomes" id="UP001497482">
    <property type="component" value="Chromosome 21"/>
</dbReference>
<dbReference type="EMBL" id="OZ035843">
    <property type="protein sequence ID" value="CAL1596310.1"/>
    <property type="molecule type" value="Genomic_DNA"/>
</dbReference>
<sequence length="108" mass="11965">MGVYAGVRASGRRSGLLVGRTRGADGLGSAIGWVYIGVRSAVSLLGDDRLRSDGGRRSGLDVMLDQYHHSRDRSVGDDYGGCRPWVVCTQNLERRRYRGVLQKTRIKR</sequence>
<evidence type="ECO:0000313" key="1">
    <source>
        <dbReference type="EMBL" id="CAL1596310.1"/>
    </source>
</evidence>
<organism evidence="1 2">
    <name type="scientific">Knipowitschia caucasica</name>
    <name type="common">Caucasian dwarf goby</name>
    <name type="synonym">Pomatoschistus caucasicus</name>
    <dbReference type="NCBI Taxonomy" id="637954"/>
    <lineage>
        <taxon>Eukaryota</taxon>
        <taxon>Metazoa</taxon>
        <taxon>Chordata</taxon>
        <taxon>Craniata</taxon>
        <taxon>Vertebrata</taxon>
        <taxon>Euteleostomi</taxon>
        <taxon>Actinopterygii</taxon>
        <taxon>Neopterygii</taxon>
        <taxon>Teleostei</taxon>
        <taxon>Neoteleostei</taxon>
        <taxon>Acanthomorphata</taxon>
        <taxon>Gobiaria</taxon>
        <taxon>Gobiiformes</taxon>
        <taxon>Gobioidei</taxon>
        <taxon>Gobiidae</taxon>
        <taxon>Gobiinae</taxon>
        <taxon>Knipowitschia</taxon>
    </lineage>
</organism>
<proteinExistence type="predicted"/>
<protein>
    <submittedName>
        <fullName evidence="1">Uncharacterized protein</fullName>
    </submittedName>
</protein>
<reference evidence="1 2" key="1">
    <citation type="submission" date="2024-04" db="EMBL/GenBank/DDBJ databases">
        <authorList>
            <person name="Waldvogel A.-M."/>
            <person name="Schoenle A."/>
        </authorList>
    </citation>
    <scope>NUCLEOTIDE SEQUENCE [LARGE SCALE GENOMIC DNA]</scope>
</reference>
<name>A0AAV2L7U1_KNICA</name>
<evidence type="ECO:0000313" key="2">
    <source>
        <dbReference type="Proteomes" id="UP001497482"/>
    </source>
</evidence>
<keyword evidence="2" id="KW-1185">Reference proteome</keyword>
<accession>A0AAV2L7U1</accession>
<gene>
    <name evidence="1" type="ORF">KC01_LOCUS25010</name>
</gene>